<dbReference type="AlphaFoldDB" id="A0A8S4QRY1"/>
<sequence>MPNANVPNSAKIRAVVEMNKGKFCYRQVLLQELLSEDPLGVNKLLYRTLQDPERGVGNWNAKSHDSYFV</sequence>
<evidence type="ECO:0000313" key="2">
    <source>
        <dbReference type="Proteomes" id="UP000838756"/>
    </source>
</evidence>
<reference evidence="1" key="1">
    <citation type="submission" date="2022-03" db="EMBL/GenBank/DDBJ databases">
        <authorList>
            <person name="Lindestad O."/>
        </authorList>
    </citation>
    <scope>NUCLEOTIDE SEQUENCE</scope>
</reference>
<accession>A0A8S4QRY1</accession>
<protein>
    <submittedName>
        <fullName evidence="1">Jg27050 protein</fullName>
    </submittedName>
</protein>
<organism evidence="1 2">
    <name type="scientific">Pararge aegeria aegeria</name>
    <dbReference type="NCBI Taxonomy" id="348720"/>
    <lineage>
        <taxon>Eukaryota</taxon>
        <taxon>Metazoa</taxon>
        <taxon>Ecdysozoa</taxon>
        <taxon>Arthropoda</taxon>
        <taxon>Hexapoda</taxon>
        <taxon>Insecta</taxon>
        <taxon>Pterygota</taxon>
        <taxon>Neoptera</taxon>
        <taxon>Endopterygota</taxon>
        <taxon>Lepidoptera</taxon>
        <taxon>Glossata</taxon>
        <taxon>Ditrysia</taxon>
        <taxon>Papilionoidea</taxon>
        <taxon>Nymphalidae</taxon>
        <taxon>Satyrinae</taxon>
        <taxon>Satyrini</taxon>
        <taxon>Parargina</taxon>
        <taxon>Pararge</taxon>
    </lineage>
</organism>
<name>A0A8S4QRY1_9NEOP</name>
<proteinExistence type="predicted"/>
<evidence type="ECO:0000313" key="1">
    <source>
        <dbReference type="EMBL" id="CAH2217629.1"/>
    </source>
</evidence>
<gene>
    <name evidence="1" type="primary">jg27050</name>
    <name evidence="1" type="ORF">PAEG_LOCUS5514</name>
</gene>
<keyword evidence="2" id="KW-1185">Reference proteome</keyword>
<dbReference type="Proteomes" id="UP000838756">
    <property type="component" value="Unassembled WGS sequence"/>
</dbReference>
<dbReference type="EMBL" id="CAKXAJ010018326">
    <property type="protein sequence ID" value="CAH2217629.1"/>
    <property type="molecule type" value="Genomic_DNA"/>
</dbReference>
<comment type="caution">
    <text evidence="1">The sequence shown here is derived from an EMBL/GenBank/DDBJ whole genome shotgun (WGS) entry which is preliminary data.</text>
</comment>